<feature type="transmembrane region" description="Helical" evidence="1">
    <location>
        <begin position="116"/>
        <end position="137"/>
    </location>
</feature>
<name>A0ABW3BST8_9FLAO</name>
<dbReference type="Proteomes" id="UP001597011">
    <property type="component" value="Unassembled WGS sequence"/>
</dbReference>
<dbReference type="RefSeq" id="WP_379941145.1">
    <property type="nucleotide sequence ID" value="NZ_JBHTIB010000012.1"/>
</dbReference>
<keyword evidence="1" id="KW-0812">Transmembrane</keyword>
<comment type="caution">
    <text evidence="2">The sequence shown here is derived from an EMBL/GenBank/DDBJ whole genome shotgun (WGS) entry which is preliminary data.</text>
</comment>
<feature type="transmembrane region" description="Helical" evidence="1">
    <location>
        <begin position="149"/>
        <end position="171"/>
    </location>
</feature>
<keyword evidence="3" id="KW-1185">Reference proteome</keyword>
<proteinExistence type="predicted"/>
<feature type="transmembrane region" description="Helical" evidence="1">
    <location>
        <begin position="12"/>
        <end position="29"/>
    </location>
</feature>
<reference evidence="3" key="1">
    <citation type="journal article" date="2019" name="Int. J. Syst. Evol. Microbiol.">
        <title>The Global Catalogue of Microorganisms (GCM) 10K type strain sequencing project: providing services to taxonomists for standard genome sequencing and annotation.</title>
        <authorList>
            <consortium name="The Broad Institute Genomics Platform"/>
            <consortium name="The Broad Institute Genome Sequencing Center for Infectious Disease"/>
            <person name="Wu L."/>
            <person name="Ma J."/>
        </authorList>
    </citation>
    <scope>NUCLEOTIDE SEQUENCE [LARGE SCALE GENOMIC DNA]</scope>
    <source>
        <strain evidence="3">CCUG 60529</strain>
    </source>
</reference>
<evidence type="ECO:0008006" key="4">
    <source>
        <dbReference type="Google" id="ProtNLM"/>
    </source>
</evidence>
<feature type="transmembrane region" description="Helical" evidence="1">
    <location>
        <begin position="85"/>
        <end position="104"/>
    </location>
</feature>
<feature type="transmembrane region" description="Helical" evidence="1">
    <location>
        <begin position="178"/>
        <end position="202"/>
    </location>
</feature>
<accession>A0ABW3BST8</accession>
<dbReference type="EMBL" id="JBHTIB010000012">
    <property type="protein sequence ID" value="MFD0835742.1"/>
    <property type="molecule type" value="Genomic_DNA"/>
</dbReference>
<sequence>MNSWFNLTYNKVFLGALLLLIGINVFGSFTGNTIVMNSAMPLFIPVFLIFYFVKYKALRITFISFLLFSFLGDTSSMFFSEESLIQTSSILYLLSYLYLIIIVAPKFKIFEVNKLIGAYLLVVFLIAVYFLYIIYSIMQSVIANQTEVLLFGIKSLSLIILTFVSFGVYLNTQTKHSALFLTAAIFIGFSVIMNYINLYYLYNWSFVLLQRVLYAVGLFIIFKFIMMTNVDRDPKPIQINERYSSDNILA</sequence>
<evidence type="ECO:0000256" key="1">
    <source>
        <dbReference type="SAM" id="Phobius"/>
    </source>
</evidence>
<gene>
    <name evidence="2" type="ORF">ACFQ0I_08210</name>
</gene>
<protein>
    <recommendedName>
        <fullName evidence="4">YhhN-like protein</fullName>
    </recommendedName>
</protein>
<keyword evidence="1" id="KW-1133">Transmembrane helix</keyword>
<keyword evidence="1" id="KW-0472">Membrane</keyword>
<feature type="transmembrane region" description="Helical" evidence="1">
    <location>
        <begin position="60"/>
        <end position="79"/>
    </location>
</feature>
<feature type="transmembrane region" description="Helical" evidence="1">
    <location>
        <begin position="35"/>
        <end position="53"/>
    </location>
</feature>
<evidence type="ECO:0000313" key="3">
    <source>
        <dbReference type="Proteomes" id="UP001597011"/>
    </source>
</evidence>
<evidence type="ECO:0000313" key="2">
    <source>
        <dbReference type="EMBL" id="MFD0835742.1"/>
    </source>
</evidence>
<organism evidence="2 3">
    <name type="scientific">Mariniflexile aquimaris</name>
    <dbReference type="NCBI Taxonomy" id="881009"/>
    <lineage>
        <taxon>Bacteria</taxon>
        <taxon>Pseudomonadati</taxon>
        <taxon>Bacteroidota</taxon>
        <taxon>Flavobacteriia</taxon>
        <taxon>Flavobacteriales</taxon>
        <taxon>Flavobacteriaceae</taxon>
        <taxon>Mariniflexile</taxon>
    </lineage>
</organism>
<feature type="transmembrane region" description="Helical" evidence="1">
    <location>
        <begin position="208"/>
        <end position="226"/>
    </location>
</feature>